<reference evidence="7" key="1">
    <citation type="submission" date="2023-07" db="EMBL/GenBank/DDBJ databases">
        <title>Black Yeasts Isolated from many extreme environments.</title>
        <authorList>
            <person name="Coleine C."/>
            <person name="Stajich J.E."/>
            <person name="Selbmann L."/>
        </authorList>
    </citation>
    <scope>NUCLEOTIDE SEQUENCE</scope>
    <source>
        <strain evidence="7">CCFEE 5485</strain>
    </source>
</reference>
<comment type="caution">
    <text evidence="7">The sequence shown here is derived from an EMBL/GenBank/DDBJ whole genome shotgun (WGS) entry which is preliminary data.</text>
</comment>
<evidence type="ECO:0000256" key="3">
    <source>
        <dbReference type="ARBA" id="ARBA00022989"/>
    </source>
</evidence>
<feature type="transmembrane region" description="Helical" evidence="5">
    <location>
        <begin position="340"/>
        <end position="359"/>
    </location>
</feature>
<feature type="transmembrane region" description="Helical" evidence="5">
    <location>
        <begin position="312"/>
        <end position="333"/>
    </location>
</feature>
<dbReference type="SUPFAM" id="SSF103473">
    <property type="entry name" value="MFS general substrate transporter"/>
    <property type="match status" value="1"/>
</dbReference>
<evidence type="ECO:0000259" key="6">
    <source>
        <dbReference type="PROSITE" id="PS50850"/>
    </source>
</evidence>
<accession>A0AAE0WRX4</accession>
<feature type="transmembrane region" description="Helical" evidence="5">
    <location>
        <begin position="116"/>
        <end position="134"/>
    </location>
</feature>
<dbReference type="GO" id="GO:0015355">
    <property type="term" value="F:secondary active monocarboxylate transmembrane transporter activity"/>
    <property type="evidence" value="ECO:0007669"/>
    <property type="project" value="TreeGrafter"/>
</dbReference>
<dbReference type="InterPro" id="IPR005828">
    <property type="entry name" value="MFS_sugar_transport-like"/>
</dbReference>
<keyword evidence="2 5" id="KW-0812">Transmembrane</keyword>
<feature type="transmembrane region" description="Helical" evidence="5">
    <location>
        <begin position="51"/>
        <end position="74"/>
    </location>
</feature>
<feature type="transmembrane region" description="Helical" evidence="5">
    <location>
        <begin position="208"/>
        <end position="225"/>
    </location>
</feature>
<evidence type="ECO:0000313" key="7">
    <source>
        <dbReference type="EMBL" id="KAK3676899.1"/>
    </source>
</evidence>
<dbReference type="EMBL" id="JAUTXT010000008">
    <property type="protein sequence ID" value="KAK3676899.1"/>
    <property type="molecule type" value="Genomic_DNA"/>
</dbReference>
<feature type="transmembrane region" description="Helical" evidence="5">
    <location>
        <begin position="176"/>
        <end position="196"/>
    </location>
</feature>
<dbReference type="PANTHER" id="PTHR23508">
    <property type="entry name" value="CARBOXYLIC ACID TRANSPORTER PROTEIN HOMOLOG"/>
    <property type="match status" value="1"/>
</dbReference>
<keyword evidence="8" id="KW-1185">Reference proteome</keyword>
<name>A0AAE0WRX4_9PEZI</name>
<dbReference type="Proteomes" id="UP001274830">
    <property type="component" value="Unassembled WGS sequence"/>
</dbReference>
<feature type="transmembrane region" description="Helical" evidence="5">
    <location>
        <begin position="146"/>
        <end position="164"/>
    </location>
</feature>
<dbReference type="InterPro" id="IPR020846">
    <property type="entry name" value="MFS_dom"/>
</dbReference>
<keyword evidence="3 5" id="KW-1133">Transmembrane helix</keyword>
<dbReference type="PROSITE" id="PS50850">
    <property type="entry name" value="MFS"/>
    <property type="match status" value="1"/>
</dbReference>
<evidence type="ECO:0000256" key="1">
    <source>
        <dbReference type="ARBA" id="ARBA00004141"/>
    </source>
</evidence>
<dbReference type="PANTHER" id="PTHR23508:SF10">
    <property type="entry name" value="CARBOXYLIC ACID TRANSPORTER PROTEIN HOMOLOG"/>
    <property type="match status" value="1"/>
</dbReference>
<dbReference type="AlphaFoldDB" id="A0AAE0WRX4"/>
<comment type="subcellular location">
    <subcellularLocation>
        <location evidence="1">Membrane</location>
        <topology evidence="1">Multi-pass membrane protein</topology>
    </subcellularLocation>
</comment>
<feature type="transmembrane region" description="Helical" evidence="5">
    <location>
        <begin position="86"/>
        <end position="104"/>
    </location>
</feature>
<gene>
    <name evidence="7" type="ORF">LTR78_003103</name>
</gene>
<feature type="transmembrane region" description="Helical" evidence="5">
    <location>
        <begin position="272"/>
        <end position="292"/>
    </location>
</feature>
<proteinExistence type="predicted"/>
<evidence type="ECO:0000256" key="2">
    <source>
        <dbReference type="ARBA" id="ARBA00022692"/>
    </source>
</evidence>
<protein>
    <recommendedName>
        <fullName evidence="6">Major facilitator superfamily (MFS) profile domain-containing protein</fullName>
    </recommendedName>
</protein>
<sequence length="536" mass="59303">MRNHMEAGWFYSARQIRHYFPARFTSLKPPKTKLKNPYAVLRQLDGHQWNMFLIGFAAWAWDAFDFFTVSLCVTEIAKEFDKEASAVSWGITVTLMLRWLGALISGSFGDRYGRKWIMIANLCAFIVLELASGFCQSLGQFLAVRSLYGIAMGGLLGPAAATALEDLPYDARGILSGLFQQGYAVGYLLAAVFYRALVPTTPHGWRSLFWFGAGPPVFIIIWRLLSPETNSFQVAKAERDAREAQKSGVEHQKTSELRAFLKAANYAMKKNWFLFVYMVVLMAGFNSISHGTQDLYPTFLKNQVGMNATQTTVVTVVGQIGALIGSTTLGYVSTFTGRRLTMMIGCIFGGALIPSYVFVRSDYLIATVFFEQFFVGGTWGPIPVYLVELSPPELRSFIYGLSYQLGNLASSAASTIEATIGERFPLAPTKTGVKRYDYGLSSPTQSPHFSILTVSTNLGRVIAIFAGAVWAYIFLFVFLGPEMTQEERNEEAALTVEFEHMRAQGVSLAEIGVSRVKAVEAPAAAEKEAVEFVEKV</sequence>
<dbReference type="Pfam" id="PF00083">
    <property type="entry name" value="Sugar_tr"/>
    <property type="match status" value="1"/>
</dbReference>
<keyword evidence="4 5" id="KW-0472">Membrane</keyword>
<feature type="domain" description="Major facilitator superfamily (MFS) profile" evidence="6">
    <location>
        <begin position="51"/>
        <end position="484"/>
    </location>
</feature>
<dbReference type="InterPro" id="IPR036259">
    <property type="entry name" value="MFS_trans_sf"/>
</dbReference>
<dbReference type="CDD" id="cd17316">
    <property type="entry name" value="MFS_SV2_like"/>
    <property type="match status" value="1"/>
</dbReference>
<organism evidence="7 8">
    <name type="scientific">Recurvomyces mirabilis</name>
    <dbReference type="NCBI Taxonomy" id="574656"/>
    <lineage>
        <taxon>Eukaryota</taxon>
        <taxon>Fungi</taxon>
        <taxon>Dikarya</taxon>
        <taxon>Ascomycota</taxon>
        <taxon>Pezizomycotina</taxon>
        <taxon>Dothideomycetes</taxon>
        <taxon>Dothideomycetidae</taxon>
        <taxon>Mycosphaerellales</taxon>
        <taxon>Teratosphaeriaceae</taxon>
        <taxon>Recurvomyces</taxon>
    </lineage>
</organism>
<dbReference type="GO" id="GO:0035879">
    <property type="term" value="P:plasma membrane lactate transport"/>
    <property type="evidence" value="ECO:0007669"/>
    <property type="project" value="TreeGrafter"/>
</dbReference>
<evidence type="ECO:0000256" key="4">
    <source>
        <dbReference type="ARBA" id="ARBA00023136"/>
    </source>
</evidence>
<feature type="transmembrane region" description="Helical" evidence="5">
    <location>
        <begin position="458"/>
        <end position="479"/>
    </location>
</feature>
<dbReference type="Gene3D" id="1.20.1250.20">
    <property type="entry name" value="MFS general substrate transporter like domains"/>
    <property type="match status" value="2"/>
</dbReference>
<evidence type="ECO:0000256" key="5">
    <source>
        <dbReference type="SAM" id="Phobius"/>
    </source>
</evidence>
<evidence type="ECO:0000313" key="8">
    <source>
        <dbReference type="Proteomes" id="UP001274830"/>
    </source>
</evidence>
<dbReference type="GO" id="GO:0005886">
    <property type="term" value="C:plasma membrane"/>
    <property type="evidence" value="ECO:0007669"/>
    <property type="project" value="TreeGrafter"/>
</dbReference>